<dbReference type="InterPro" id="IPR016032">
    <property type="entry name" value="Sig_transdc_resp-reg_C-effctor"/>
</dbReference>
<dbReference type="EMBL" id="JABFCZ010000032">
    <property type="protein sequence ID" value="MBD1549231.1"/>
    <property type="molecule type" value="Genomic_DNA"/>
</dbReference>
<dbReference type="GO" id="GO:0003677">
    <property type="term" value="F:DNA binding"/>
    <property type="evidence" value="ECO:0007669"/>
    <property type="project" value="InterPro"/>
</dbReference>
<accession>A0A926S7Z0</accession>
<dbReference type="InterPro" id="IPR000792">
    <property type="entry name" value="Tscrpt_reg_LuxR_C"/>
</dbReference>
<dbReference type="AlphaFoldDB" id="A0A926S7Z0"/>
<proteinExistence type="predicted"/>
<dbReference type="Gene3D" id="1.10.10.10">
    <property type="entry name" value="Winged helix-like DNA-binding domain superfamily/Winged helix DNA-binding domain"/>
    <property type="match status" value="1"/>
</dbReference>
<dbReference type="RefSeq" id="WP_190293920.1">
    <property type="nucleotide sequence ID" value="NZ_JABFCZ010000032.1"/>
</dbReference>
<reference evidence="2" key="1">
    <citation type="submission" date="2020-05" db="EMBL/GenBank/DDBJ databases">
        <title>Identification of trans-AT polyketide cluster in two marine bacteria, producers of a novel glutaramide-containing polyketide sesbanimide D and analogs.</title>
        <authorList>
            <person name="Kacar D."/>
            <person name="Rodriguez P."/>
            <person name="Canedo L."/>
            <person name="Gonzalez E."/>
            <person name="Galan B."/>
            <person name="De La Calle F."/>
            <person name="Garcia J.L."/>
        </authorList>
    </citation>
    <scope>NUCLEOTIDE SEQUENCE</scope>
    <source>
        <strain evidence="2">PHM038</strain>
    </source>
</reference>
<comment type="caution">
    <text evidence="2">The sequence shown here is derived from an EMBL/GenBank/DDBJ whole genome shotgun (WGS) entry which is preliminary data.</text>
</comment>
<dbReference type="InterPro" id="IPR036388">
    <property type="entry name" value="WH-like_DNA-bd_sf"/>
</dbReference>
<dbReference type="SMART" id="SM00421">
    <property type="entry name" value="HTH_LUXR"/>
    <property type="match status" value="1"/>
</dbReference>
<name>A0A926S7Z0_9HYPH</name>
<sequence length="383" mass="41991">MPDEPISLADYANLTRLIYAAVFDQNCWHGFLEELTRVTGGVRTHLFGYDIPAGLSLGLTAAGYDPGYIDSYNDYYGEINAWAPGFATHEAGVVIPSQHMCSKQTLFETEFYNDWVRPQENVAAGGGALIFKDETRLIAFGGNIRLKDEEKLEAAWLQTVGLVTPHLQQAFEISRALAGQSLERDLLLNGAVAGDAAILLLAENGFLLHANPTGLQLLQEGTVLRDDHAGRIHFQDPAAAEQLAHCRLALATGRPTVNCRVPIPGPESGPDYMCRMVVFEPEMHAVSPFPLLLGYWRRALLVTISPARDVDPHGHRLRNRYGLTEAETAISMGIANGKRPDELADERGVSIHTIRNQLKAAMQKTGVSRQSELAVLVTKARQS</sequence>
<evidence type="ECO:0000313" key="2">
    <source>
        <dbReference type="EMBL" id="MBD1549231.1"/>
    </source>
</evidence>
<feature type="domain" description="HTH luxR-type" evidence="1">
    <location>
        <begin position="320"/>
        <end position="377"/>
    </location>
</feature>
<dbReference type="SUPFAM" id="SSF46894">
    <property type="entry name" value="C-terminal effector domain of the bipartite response regulators"/>
    <property type="match status" value="1"/>
</dbReference>
<evidence type="ECO:0000259" key="1">
    <source>
        <dbReference type="SMART" id="SM00421"/>
    </source>
</evidence>
<organism evidence="2 3">
    <name type="scientific">Roseibium aggregatum</name>
    <dbReference type="NCBI Taxonomy" id="187304"/>
    <lineage>
        <taxon>Bacteria</taxon>
        <taxon>Pseudomonadati</taxon>
        <taxon>Pseudomonadota</taxon>
        <taxon>Alphaproteobacteria</taxon>
        <taxon>Hyphomicrobiales</taxon>
        <taxon>Stappiaceae</taxon>
        <taxon>Roseibium</taxon>
    </lineage>
</organism>
<dbReference type="Proteomes" id="UP000598467">
    <property type="component" value="Unassembled WGS sequence"/>
</dbReference>
<gene>
    <name evidence="2" type="ORF">HK439_23465</name>
</gene>
<protein>
    <submittedName>
        <fullName evidence="2">Helix-turn-helix transcriptional regulator</fullName>
    </submittedName>
</protein>
<evidence type="ECO:0000313" key="3">
    <source>
        <dbReference type="Proteomes" id="UP000598467"/>
    </source>
</evidence>
<dbReference type="GO" id="GO:0006355">
    <property type="term" value="P:regulation of DNA-templated transcription"/>
    <property type="evidence" value="ECO:0007669"/>
    <property type="project" value="InterPro"/>
</dbReference>